<dbReference type="PROSITE" id="PS50011">
    <property type="entry name" value="PROTEIN_KINASE_DOM"/>
    <property type="match status" value="1"/>
</dbReference>
<proteinExistence type="predicted"/>
<keyword evidence="3" id="KW-1003">Cell membrane</keyword>
<dbReference type="Pfam" id="PF00069">
    <property type="entry name" value="Pkinase"/>
    <property type="match status" value="1"/>
</dbReference>
<keyword evidence="17" id="KW-0325">Glycoprotein</keyword>
<keyword evidence="5" id="KW-0597">Phosphoprotein</keyword>
<evidence type="ECO:0000256" key="12">
    <source>
        <dbReference type="ARBA" id="ARBA00022777"/>
    </source>
</evidence>
<dbReference type="FunFam" id="1.10.510.10:FF:000358">
    <property type="entry name" value="Putative leucine-rich repeat receptor-like serine/threonine-protein kinase"/>
    <property type="match status" value="1"/>
</dbReference>
<keyword evidence="12" id="KW-0418">Kinase</keyword>
<gene>
    <name evidence="21" type="ORF">LITE_LOCUS22318</name>
</gene>
<dbReference type="EC" id="2.7.11.1" evidence="2"/>
<dbReference type="EMBL" id="CAMGYJ010000006">
    <property type="protein sequence ID" value="CAI0429809.1"/>
    <property type="molecule type" value="Genomic_DNA"/>
</dbReference>
<evidence type="ECO:0000256" key="5">
    <source>
        <dbReference type="ARBA" id="ARBA00022553"/>
    </source>
</evidence>
<comment type="catalytic activity">
    <reaction evidence="19">
        <text>L-seryl-[protein] + ATP = O-phospho-L-seryl-[protein] + ADP + H(+)</text>
        <dbReference type="Rhea" id="RHEA:17989"/>
        <dbReference type="Rhea" id="RHEA-COMP:9863"/>
        <dbReference type="Rhea" id="RHEA-COMP:11604"/>
        <dbReference type="ChEBI" id="CHEBI:15378"/>
        <dbReference type="ChEBI" id="CHEBI:29999"/>
        <dbReference type="ChEBI" id="CHEBI:30616"/>
        <dbReference type="ChEBI" id="CHEBI:83421"/>
        <dbReference type="ChEBI" id="CHEBI:456216"/>
        <dbReference type="EC" id="2.7.11.1"/>
    </reaction>
</comment>
<name>A0AAV0L8Z6_9ROSI</name>
<evidence type="ECO:0000256" key="6">
    <source>
        <dbReference type="ARBA" id="ARBA00022614"/>
    </source>
</evidence>
<evidence type="ECO:0000256" key="8">
    <source>
        <dbReference type="ARBA" id="ARBA00022692"/>
    </source>
</evidence>
<dbReference type="SMART" id="SM00220">
    <property type="entry name" value="S_TKc"/>
    <property type="match status" value="1"/>
</dbReference>
<keyword evidence="13" id="KW-0067">ATP-binding</keyword>
<evidence type="ECO:0000256" key="19">
    <source>
        <dbReference type="ARBA" id="ARBA00048679"/>
    </source>
</evidence>
<evidence type="ECO:0000256" key="7">
    <source>
        <dbReference type="ARBA" id="ARBA00022679"/>
    </source>
</evidence>
<dbReference type="GO" id="GO:0004674">
    <property type="term" value="F:protein serine/threonine kinase activity"/>
    <property type="evidence" value="ECO:0007669"/>
    <property type="project" value="UniProtKB-KW"/>
</dbReference>
<evidence type="ECO:0000313" key="22">
    <source>
        <dbReference type="Proteomes" id="UP001154282"/>
    </source>
</evidence>
<keyword evidence="9" id="KW-0732">Signal</keyword>
<dbReference type="PANTHER" id="PTHR48055">
    <property type="entry name" value="LEUCINE-RICH REPEAT RECEPTOR PROTEIN KINASE EMS1"/>
    <property type="match status" value="1"/>
</dbReference>
<evidence type="ECO:0000256" key="14">
    <source>
        <dbReference type="ARBA" id="ARBA00022989"/>
    </source>
</evidence>
<comment type="caution">
    <text evidence="21">The sequence shown here is derived from an EMBL/GenBank/DDBJ whole genome shotgun (WGS) entry which is preliminary data.</text>
</comment>
<keyword evidence="6" id="KW-0433">Leucine-rich repeat</keyword>
<dbReference type="Gene3D" id="1.10.510.10">
    <property type="entry name" value="Transferase(Phosphotransferase) domain 1"/>
    <property type="match status" value="1"/>
</dbReference>
<evidence type="ECO:0000256" key="18">
    <source>
        <dbReference type="ARBA" id="ARBA00047899"/>
    </source>
</evidence>
<dbReference type="Proteomes" id="UP001154282">
    <property type="component" value="Unassembled WGS sequence"/>
</dbReference>
<keyword evidence="10" id="KW-0677">Repeat</keyword>
<accession>A0AAV0L8Z6</accession>
<evidence type="ECO:0000256" key="4">
    <source>
        <dbReference type="ARBA" id="ARBA00022527"/>
    </source>
</evidence>
<keyword evidence="7" id="KW-0808">Transferase</keyword>
<comment type="subcellular location">
    <subcellularLocation>
        <location evidence="1">Cell membrane</location>
        <topology evidence="1">Single-pass membrane protein</topology>
    </subcellularLocation>
</comment>
<dbReference type="PANTHER" id="PTHR48055:SF55">
    <property type="entry name" value="PROTEIN KINASE DOMAIN-CONTAINING PROTEIN"/>
    <property type="match status" value="1"/>
</dbReference>
<evidence type="ECO:0000256" key="3">
    <source>
        <dbReference type="ARBA" id="ARBA00022475"/>
    </source>
</evidence>
<evidence type="ECO:0000256" key="17">
    <source>
        <dbReference type="ARBA" id="ARBA00023180"/>
    </source>
</evidence>
<dbReference type="PROSITE" id="PS00108">
    <property type="entry name" value="PROTEIN_KINASE_ST"/>
    <property type="match status" value="1"/>
</dbReference>
<evidence type="ECO:0000259" key="20">
    <source>
        <dbReference type="PROSITE" id="PS50011"/>
    </source>
</evidence>
<keyword evidence="8" id="KW-0812">Transmembrane</keyword>
<keyword evidence="11" id="KW-0547">Nucleotide-binding</keyword>
<evidence type="ECO:0000313" key="21">
    <source>
        <dbReference type="EMBL" id="CAI0429809.1"/>
    </source>
</evidence>
<dbReference type="GO" id="GO:0005524">
    <property type="term" value="F:ATP binding"/>
    <property type="evidence" value="ECO:0007669"/>
    <property type="project" value="UniProtKB-KW"/>
</dbReference>
<keyword evidence="4" id="KW-0723">Serine/threonine-protein kinase</keyword>
<dbReference type="SUPFAM" id="SSF56112">
    <property type="entry name" value="Protein kinase-like (PK-like)"/>
    <property type="match status" value="1"/>
</dbReference>
<keyword evidence="16" id="KW-0675">Receptor</keyword>
<sequence length="248" mass="27586">MELDVSRNNLTGEIPLEYMENGSLEDWLHNQRQQQSQSNLSLVKRLNIAIDVAYAVHYLHYLCETTILHCDLKPSNVLLDGDMVGHVSDFGQARLLLEPVSQGNATTTTSGMKGTVGYVAPEYGLGSEVSTKGDVYSFGVLVLEMFTRKRPTDEMFREGLNLHDFVKDVDSPGKLVSNVDPILLGEEAQDDDERGRRNRGKRMEKIQNCLIAILEVGVGCSIESAGERMNMADAIGKLQSIRDMLHSR</sequence>
<keyword evidence="22" id="KW-1185">Reference proteome</keyword>
<evidence type="ECO:0000256" key="10">
    <source>
        <dbReference type="ARBA" id="ARBA00022737"/>
    </source>
</evidence>
<organism evidence="21 22">
    <name type="scientific">Linum tenue</name>
    <dbReference type="NCBI Taxonomy" id="586396"/>
    <lineage>
        <taxon>Eukaryota</taxon>
        <taxon>Viridiplantae</taxon>
        <taxon>Streptophyta</taxon>
        <taxon>Embryophyta</taxon>
        <taxon>Tracheophyta</taxon>
        <taxon>Spermatophyta</taxon>
        <taxon>Magnoliopsida</taxon>
        <taxon>eudicotyledons</taxon>
        <taxon>Gunneridae</taxon>
        <taxon>Pentapetalae</taxon>
        <taxon>rosids</taxon>
        <taxon>fabids</taxon>
        <taxon>Malpighiales</taxon>
        <taxon>Linaceae</taxon>
        <taxon>Linum</taxon>
    </lineage>
</organism>
<keyword evidence="15" id="KW-0472">Membrane</keyword>
<dbReference type="InterPro" id="IPR000719">
    <property type="entry name" value="Prot_kinase_dom"/>
</dbReference>
<evidence type="ECO:0000256" key="15">
    <source>
        <dbReference type="ARBA" id="ARBA00023136"/>
    </source>
</evidence>
<dbReference type="GO" id="GO:0005886">
    <property type="term" value="C:plasma membrane"/>
    <property type="evidence" value="ECO:0007669"/>
    <property type="project" value="UniProtKB-SubCell"/>
</dbReference>
<keyword evidence="14" id="KW-1133">Transmembrane helix</keyword>
<dbReference type="AlphaFoldDB" id="A0AAV0L8Z6"/>
<protein>
    <recommendedName>
        <fullName evidence="2">non-specific serine/threonine protein kinase</fullName>
        <ecNumber evidence="2">2.7.11.1</ecNumber>
    </recommendedName>
</protein>
<evidence type="ECO:0000256" key="9">
    <source>
        <dbReference type="ARBA" id="ARBA00022729"/>
    </source>
</evidence>
<dbReference type="InterPro" id="IPR011009">
    <property type="entry name" value="Kinase-like_dom_sf"/>
</dbReference>
<evidence type="ECO:0000256" key="13">
    <source>
        <dbReference type="ARBA" id="ARBA00022840"/>
    </source>
</evidence>
<reference evidence="21" key="1">
    <citation type="submission" date="2022-08" db="EMBL/GenBank/DDBJ databases">
        <authorList>
            <person name="Gutierrez-Valencia J."/>
        </authorList>
    </citation>
    <scope>NUCLEOTIDE SEQUENCE</scope>
</reference>
<dbReference type="InterPro" id="IPR051564">
    <property type="entry name" value="LRR_receptor-like_kinase"/>
</dbReference>
<comment type="catalytic activity">
    <reaction evidence="18">
        <text>L-threonyl-[protein] + ATP = O-phospho-L-threonyl-[protein] + ADP + H(+)</text>
        <dbReference type="Rhea" id="RHEA:46608"/>
        <dbReference type="Rhea" id="RHEA-COMP:11060"/>
        <dbReference type="Rhea" id="RHEA-COMP:11605"/>
        <dbReference type="ChEBI" id="CHEBI:15378"/>
        <dbReference type="ChEBI" id="CHEBI:30013"/>
        <dbReference type="ChEBI" id="CHEBI:30616"/>
        <dbReference type="ChEBI" id="CHEBI:61977"/>
        <dbReference type="ChEBI" id="CHEBI:456216"/>
        <dbReference type="EC" id="2.7.11.1"/>
    </reaction>
</comment>
<dbReference type="InterPro" id="IPR008271">
    <property type="entry name" value="Ser/Thr_kinase_AS"/>
</dbReference>
<evidence type="ECO:0000256" key="2">
    <source>
        <dbReference type="ARBA" id="ARBA00012513"/>
    </source>
</evidence>
<evidence type="ECO:0000256" key="16">
    <source>
        <dbReference type="ARBA" id="ARBA00023170"/>
    </source>
</evidence>
<feature type="domain" description="Protein kinase" evidence="20">
    <location>
        <begin position="1"/>
        <end position="206"/>
    </location>
</feature>
<evidence type="ECO:0000256" key="1">
    <source>
        <dbReference type="ARBA" id="ARBA00004162"/>
    </source>
</evidence>
<evidence type="ECO:0000256" key="11">
    <source>
        <dbReference type="ARBA" id="ARBA00022741"/>
    </source>
</evidence>